<evidence type="ECO:0000256" key="4">
    <source>
        <dbReference type="ARBA" id="ARBA00023306"/>
    </source>
</evidence>
<evidence type="ECO:0000256" key="2">
    <source>
        <dbReference type="ARBA" id="ARBA00022618"/>
    </source>
</evidence>
<dbReference type="AlphaFoldDB" id="A0A3R5XWS5"/>
<reference evidence="5 6" key="1">
    <citation type="submission" date="2019-01" db="EMBL/GenBank/DDBJ databases">
        <title>Geovibrio thiophilus DSM 11263, complete genome.</title>
        <authorList>
            <person name="Spring S."/>
            <person name="Bunk B."/>
            <person name="Sproer C."/>
        </authorList>
    </citation>
    <scope>NUCLEOTIDE SEQUENCE [LARGE SCALE GENOMIC DNA]</scope>
    <source>
        <strain evidence="5 6">DSM 11263</strain>
    </source>
</reference>
<keyword evidence="2" id="KW-0132">Cell division</keyword>
<dbReference type="GO" id="GO:0051304">
    <property type="term" value="P:chromosome separation"/>
    <property type="evidence" value="ECO:0007669"/>
    <property type="project" value="InterPro"/>
</dbReference>
<evidence type="ECO:0000313" key="5">
    <source>
        <dbReference type="EMBL" id="QAR33105.1"/>
    </source>
</evidence>
<dbReference type="PANTHER" id="PTHR34298:SF2">
    <property type="entry name" value="SEGREGATION AND CONDENSATION PROTEIN B"/>
    <property type="match status" value="1"/>
</dbReference>
<dbReference type="NCBIfam" id="TIGR00281">
    <property type="entry name" value="SMC-Scp complex subunit ScpB"/>
    <property type="match status" value="1"/>
</dbReference>
<proteinExistence type="predicted"/>
<dbReference type="OrthoDB" id="9806226at2"/>
<organism evidence="5 6">
    <name type="scientific">Geovibrio thiophilus</name>
    <dbReference type="NCBI Taxonomy" id="139438"/>
    <lineage>
        <taxon>Bacteria</taxon>
        <taxon>Pseudomonadati</taxon>
        <taxon>Deferribacterota</taxon>
        <taxon>Deferribacteres</taxon>
        <taxon>Deferribacterales</taxon>
        <taxon>Geovibrionaceae</taxon>
        <taxon>Geovibrio</taxon>
    </lineage>
</organism>
<gene>
    <name evidence="5" type="primary">scpB</name>
    <name evidence="5" type="ORF">EP073_06730</name>
</gene>
<accession>A0A3R5XWS5</accession>
<dbReference type="KEGG" id="gtl:EP073_06730"/>
<dbReference type="EMBL" id="CP035108">
    <property type="protein sequence ID" value="QAR33105.1"/>
    <property type="molecule type" value="Genomic_DNA"/>
</dbReference>
<dbReference type="InterPro" id="IPR036390">
    <property type="entry name" value="WH_DNA-bd_sf"/>
</dbReference>
<dbReference type="PIRSF" id="PIRSF019345">
    <property type="entry name" value="ScpB"/>
    <property type="match status" value="1"/>
</dbReference>
<dbReference type="InterPro" id="IPR005234">
    <property type="entry name" value="ScpB_csome_segregation"/>
</dbReference>
<dbReference type="Pfam" id="PF04079">
    <property type="entry name" value="SMC_ScpB"/>
    <property type="match status" value="1"/>
</dbReference>
<evidence type="ECO:0000256" key="3">
    <source>
        <dbReference type="ARBA" id="ARBA00022829"/>
    </source>
</evidence>
<keyword evidence="6" id="KW-1185">Reference proteome</keyword>
<keyword evidence="4" id="KW-0131">Cell cycle</keyword>
<dbReference type="InterPro" id="IPR036388">
    <property type="entry name" value="WH-like_DNA-bd_sf"/>
</dbReference>
<dbReference type="GO" id="GO:0051301">
    <property type="term" value="P:cell division"/>
    <property type="evidence" value="ECO:0007669"/>
    <property type="project" value="UniProtKB-KW"/>
</dbReference>
<name>A0A3R5XWS5_9BACT</name>
<dbReference type="Proteomes" id="UP000287502">
    <property type="component" value="Chromosome"/>
</dbReference>
<protein>
    <submittedName>
        <fullName evidence="5">SMC-Scp complex subunit ScpB</fullName>
    </submittedName>
</protein>
<keyword evidence="3" id="KW-0159">Chromosome partition</keyword>
<dbReference type="Gene3D" id="1.10.10.10">
    <property type="entry name" value="Winged helix-like DNA-binding domain superfamily/Winged helix DNA-binding domain"/>
    <property type="match status" value="1"/>
</dbReference>
<dbReference type="SUPFAM" id="SSF46785">
    <property type="entry name" value="Winged helix' DNA-binding domain"/>
    <property type="match status" value="1"/>
</dbReference>
<keyword evidence="1" id="KW-0963">Cytoplasm</keyword>
<sequence length="175" mass="20079">MDNKREKKIFYASLFLSGTPLEKRFFRAFFEPVNLENRLLEYAEEFNKLDTGLKIRMVSGGFQLVTESSLVEELRPHFGEKSDALGRASLETAAIIAYKQPVTRLEIDEIRGVNSSGTVKYLLDRNLIKVAGRKDVPGRPLLYVTTKQFLEYFGMNDLSEMPTFREWQELKQSGG</sequence>
<dbReference type="PANTHER" id="PTHR34298">
    <property type="entry name" value="SEGREGATION AND CONDENSATION PROTEIN B"/>
    <property type="match status" value="1"/>
</dbReference>
<evidence type="ECO:0000256" key="1">
    <source>
        <dbReference type="ARBA" id="ARBA00022490"/>
    </source>
</evidence>
<dbReference type="RefSeq" id="WP_128466391.1">
    <property type="nucleotide sequence ID" value="NZ_CP035108.1"/>
</dbReference>
<evidence type="ECO:0000313" key="6">
    <source>
        <dbReference type="Proteomes" id="UP000287502"/>
    </source>
</evidence>